<sequence length="1392" mass="157107">MRLVYQIQISPKRISGSAVAESPNQDHNRVESDPKVNGEDLSFSQKLSGFADDNIGDAIGHQVQSLDSYKRRLHSYKTREDIAMELVFKPVTQQDSDTRINTALDTKENSAKSLFRNGLRNIATILISNIHKLVSIRINTLLLESLTTTCPSESLPQRLRDLSELKVPPISSNKLKAELCFLSQHHMQSEFESSMSTSTKDETHVPLDLGITDMKHLIKRPSNASANSEINQPSPMILVEEYRFQWDIPHYPEIDNLGHAQSPGHENQPTSKSLEHRKAGLNSFDWRNKILLELEEPPFLATVATAKSIMKQLLDPEIEEHCIEGFGSSEVVQLVDTYKLLRDDQTCGLRLLYDQAIDEKNRHAPTDRIDCIRWVCYYNPIMTRALELAYKYCRDDKERLVEYVEEPWIQCIAVALFVVAGFNVGSIRSSDTGEEQFKIMDQWKNKASGLEILVANVNTKVMDVNAHTDCTKGLLLNWTLEPARMRKMINNMGSTNQKKQSIFHMLKVADTYHDFIERVCCTKWAMQLSKDIKLPEWMTGVVHEICIFELIKSTWHQQFNRYAWVVACDLKGHDFEYHDPECRQLGHVFSIVAKLMLHHPEDKEFWVESMPIIIELCFHFKDAFDKSDGLECWLSLTPEQMRKPLSDERCCNVVLKPELKGTGQSLRVSEHPLVSALSPLHIRFRTLHRKTPIPDHQSMRPSEPERYIRSRIANACDGCKSRKVKCDGKLPCSYCTRRQKPHDCHYSPQRRRKAHSVRSPQTSERAQSTRHTTPSTPAAEPVRENGAQIDRDDGGQIDAEDETEVPREARLVCDAQGKLIFVGDCAPLSFFQSVRQLVTTRVGQNAFAPQSSRYSVLENATAHQSRRIPGDNRIPIVHPDDIPLAVTNYLSIATGLVDLFDNRRLQDDLILWANMDQKQDDATTIVNFLVLAIGMKINDEERSQDYFEYARDKAYSNLTGNLSVSTVQMFTLITLYMLCSCQINGAFLFFGTAVRAAYSIGIHRTEVNARFGPDIHRQRDRLWKSIRVVDLFLSSSMGRPPATSDVDCTVPYQSPDENVEEPVDLLNASVQIFLVLEGVVTEIYSRRKVSLQLTEGISLQLRDWSSRWLKQLKDIVANPEVQDRAQASGACQILATYYYAVMLVSRPFLMYELCRRLSDGSLNSNGRSALTSGKSKLADACIDAASLMVDPILDLIQKGILVGHVPILVSWLFASSLVLGVGLLGGFGRVLEKYTRMAIHALDHCSKHDTHAGQYSLIAQSLLTTALEYLEKRELAERQRRTENSSQLFGLIPSDTMDSSPTFTGQSMTTPSSRGRESLDRTFLQHNGLQHVGSPLFGDLDSAFLGLSESMMQTPDPSYWGGPMGNEADSGSALNLFALLDAGGGIDLTHHL</sequence>
<dbReference type="Pfam" id="PF00172">
    <property type="entry name" value="Zn_clus"/>
    <property type="match status" value="1"/>
</dbReference>
<evidence type="ECO:0000256" key="2">
    <source>
        <dbReference type="ARBA" id="ARBA00023015"/>
    </source>
</evidence>
<dbReference type="GO" id="GO:0000981">
    <property type="term" value="F:DNA-binding transcription factor activity, RNA polymerase II-specific"/>
    <property type="evidence" value="ECO:0007669"/>
    <property type="project" value="InterPro"/>
</dbReference>
<evidence type="ECO:0000256" key="5">
    <source>
        <dbReference type="SAM" id="MobiDB-lite"/>
    </source>
</evidence>
<protein>
    <recommendedName>
        <fullName evidence="7">Zn(2)-C6 fungal-type domain-containing protein</fullName>
    </recommendedName>
</protein>
<comment type="caution">
    <text evidence="8">The sequence shown here is derived from an EMBL/GenBank/DDBJ whole genome shotgun (WGS) entry which is preliminary data.</text>
</comment>
<feature type="domain" description="Zn(2)-C6 fungal-type" evidence="7">
    <location>
        <begin position="715"/>
        <end position="746"/>
    </location>
</feature>
<gene>
    <name evidence="8" type="ORF">FOXB_10484</name>
</gene>
<dbReference type="InterPro" id="IPR007219">
    <property type="entry name" value="XnlR_reg_dom"/>
</dbReference>
<dbReference type="PROSITE" id="PS00463">
    <property type="entry name" value="ZN2_CY6_FUNGAL_1"/>
    <property type="match status" value="1"/>
</dbReference>
<dbReference type="PANTHER" id="PTHR47424">
    <property type="entry name" value="REGULATORY PROTEIN GAL4"/>
    <property type="match status" value="1"/>
</dbReference>
<dbReference type="GO" id="GO:0006351">
    <property type="term" value="P:DNA-templated transcription"/>
    <property type="evidence" value="ECO:0007669"/>
    <property type="project" value="InterPro"/>
</dbReference>
<dbReference type="PANTHER" id="PTHR47424:SF9">
    <property type="entry name" value="TAH-2"/>
    <property type="match status" value="1"/>
</dbReference>
<evidence type="ECO:0000256" key="1">
    <source>
        <dbReference type="ARBA" id="ARBA00022723"/>
    </source>
</evidence>
<dbReference type="CDD" id="cd12148">
    <property type="entry name" value="fungal_TF_MHR"/>
    <property type="match status" value="1"/>
</dbReference>
<dbReference type="GO" id="GO:0005634">
    <property type="term" value="C:nucleus"/>
    <property type="evidence" value="ECO:0007669"/>
    <property type="project" value="TreeGrafter"/>
</dbReference>
<evidence type="ECO:0000256" key="6">
    <source>
        <dbReference type="SAM" id="Phobius"/>
    </source>
</evidence>
<dbReference type="InterPro" id="IPR001138">
    <property type="entry name" value="Zn2Cys6_DnaBD"/>
</dbReference>
<accession>F9FVQ3</accession>
<dbReference type="SMART" id="SM00906">
    <property type="entry name" value="Fungal_trans"/>
    <property type="match status" value="1"/>
</dbReference>
<feature type="region of interest" description="Disordered" evidence="5">
    <location>
        <begin position="14"/>
        <end position="38"/>
    </location>
</feature>
<dbReference type="SUPFAM" id="SSF57701">
    <property type="entry name" value="Zn2/Cys6 DNA-binding domain"/>
    <property type="match status" value="1"/>
</dbReference>
<dbReference type="Gene3D" id="4.10.240.10">
    <property type="entry name" value="Zn(2)-C6 fungal-type DNA-binding domain"/>
    <property type="match status" value="1"/>
</dbReference>
<evidence type="ECO:0000256" key="4">
    <source>
        <dbReference type="ARBA" id="ARBA00023242"/>
    </source>
</evidence>
<dbReference type="GO" id="GO:0000435">
    <property type="term" value="P:positive regulation of transcription from RNA polymerase II promoter by galactose"/>
    <property type="evidence" value="ECO:0007669"/>
    <property type="project" value="TreeGrafter"/>
</dbReference>
<keyword evidence="6" id="KW-1133">Transmembrane helix</keyword>
<name>F9FVQ3_FUSOF</name>
<dbReference type="PROSITE" id="PS50048">
    <property type="entry name" value="ZN2_CY6_FUNGAL_2"/>
    <property type="match status" value="1"/>
</dbReference>
<keyword evidence="1" id="KW-0479">Metal-binding</keyword>
<evidence type="ECO:0000259" key="7">
    <source>
        <dbReference type="PROSITE" id="PS50048"/>
    </source>
</evidence>
<reference evidence="8" key="1">
    <citation type="journal article" date="2012" name="Mol. Plant Microbe Interact.">
        <title>A highly conserved effector in Fusarium oxysporum is required for full virulence on Arabidopsis.</title>
        <authorList>
            <person name="Thatcher L.F."/>
            <person name="Gardiner D.M."/>
            <person name="Kazan K."/>
            <person name="Manners J."/>
        </authorList>
    </citation>
    <scope>NUCLEOTIDE SEQUENCE [LARGE SCALE GENOMIC DNA]</scope>
    <source>
        <strain evidence="8">Fo5176</strain>
    </source>
</reference>
<dbReference type="PaxDb" id="5507-FOXG_05661P0"/>
<dbReference type="CDD" id="cd00067">
    <property type="entry name" value="GAL4"/>
    <property type="match status" value="1"/>
</dbReference>
<dbReference type="SMART" id="SM00066">
    <property type="entry name" value="GAL4"/>
    <property type="match status" value="1"/>
</dbReference>
<proteinExistence type="predicted"/>
<dbReference type="OrthoDB" id="2351791at2759"/>
<keyword evidence="3" id="KW-0804">Transcription</keyword>
<evidence type="ECO:0000313" key="8">
    <source>
        <dbReference type="EMBL" id="EGU79055.1"/>
    </source>
</evidence>
<dbReference type="GO" id="GO:0008270">
    <property type="term" value="F:zinc ion binding"/>
    <property type="evidence" value="ECO:0007669"/>
    <property type="project" value="InterPro"/>
</dbReference>
<feature type="compositionally biased region" description="Basic and acidic residues" evidence="5">
    <location>
        <begin position="24"/>
        <end position="38"/>
    </location>
</feature>
<keyword evidence="4" id="KW-0539">Nucleus</keyword>
<dbReference type="InterPro" id="IPR051127">
    <property type="entry name" value="Fungal_SecMet_Regulators"/>
</dbReference>
<feature type="transmembrane region" description="Helical" evidence="6">
    <location>
        <begin position="1208"/>
        <end position="1227"/>
    </location>
</feature>
<evidence type="ECO:0000256" key="3">
    <source>
        <dbReference type="ARBA" id="ARBA00023163"/>
    </source>
</evidence>
<feature type="compositionally biased region" description="Polar residues" evidence="5">
    <location>
        <begin position="758"/>
        <end position="776"/>
    </location>
</feature>
<organism evidence="8">
    <name type="scientific">Fusarium oxysporum (strain Fo5176)</name>
    <name type="common">Fusarium vascular wilt</name>
    <dbReference type="NCBI Taxonomy" id="660025"/>
    <lineage>
        <taxon>Eukaryota</taxon>
        <taxon>Fungi</taxon>
        <taxon>Dikarya</taxon>
        <taxon>Ascomycota</taxon>
        <taxon>Pezizomycotina</taxon>
        <taxon>Sordariomycetes</taxon>
        <taxon>Hypocreomycetidae</taxon>
        <taxon>Hypocreales</taxon>
        <taxon>Nectriaceae</taxon>
        <taxon>Fusarium</taxon>
        <taxon>Fusarium oxysporum species complex</taxon>
    </lineage>
</organism>
<keyword evidence="2" id="KW-0805">Transcription regulation</keyword>
<feature type="region of interest" description="Disordered" evidence="5">
    <location>
        <begin position="740"/>
        <end position="803"/>
    </location>
</feature>
<dbReference type="STRING" id="660025.F9FVQ3"/>
<dbReference type="Pfam" id="PF04082">
    <property type="entry name" value="Fungal_trans"/>
    <property type="match status" value="1"/>
</dbReference>
<dbReference type="EMBL" id="AFQF01002717">
    <property type="protein sequence ID" value="EGU79055.1"/>
    <property type="molecule type" value="Genomic_DNA"/>
</dbReference>
<dbReference type="GO" id="GO:0000978">
    <property type="term" value="F:RNA polymerase II cis-regulatory region sequence-specific DNA binding"/>
    <property type="evidence" value="ECO:0007669"/>
    <property type="project" value="TreeGrafter"/>
</dbReference>
<dbReference type="InterPro" id="IPR036864">
    <property type="entry name" value="Zn2-C6_fun-type_DNA-bd_sf"/>
</dbReference>
<keyword evidence="6" id="KW-0472">Membrane</keyword>
<keyword evidence="6" id="KW-0812">Transmembrane</keyword>